<dbReference type="SUPFAM" id="SSF82708">
    <property type="entry name" value="R3H domain"/>
    <property type="match status" value="1"/>
</dbReference>
<keyword evidence="4" id="KW-1185">Reference proteome</keyword>
<dbReference type="GO" id="GO:0003676">
    <property type="term" value="F:nucleic acid binding"/>
    <property type="evidence" value="ECO:0007669"/>
    <property type="project" value="UniProtKB-UniRule"/>
</dbReference>
<accession>A0ABD0VAB0</accession>
<dbReference type="EMBL" id="JANQDX010000006">
    <property type="protein sequence ID" value="KAL0922004.1"/>
    <property type="molecule type" value="Genomic_DNA"/>
</dbReference>
<name>A0ABD0VAB0_DENTH</name>
<reference evidence="3 4" key="1">
    <citation type="journal article" date="2024" name="Plant Biotechnol. J.">
        <title>Dendrobium thyrsiflorum genome and its molecular insights into genes involved in important horticultural traits.</title>
        <authorList>
            <person name="Chen B."/>
            <person name="Wang J.Y."/>
            <person name="Zheng P.J."/>
            <person name="Li K.L."/>
            <person name="Liang Y.M."/>
            <person name="Chen X.F."/>
            <person name="Zhang C."/>
            <person name="Zhao X."/>
            <person name="He X."/>
            <person name="Zhang G.Q."/>
            <person name="Liu Z.J."/>
            <person name="Xu Q."/>
        </authorList>
    </citation>
    <scope>NUCLEOTIDE SEQUENCE [LARGE SCALE GENOMIC DNA]</scope>
    <source>
        <strain evidence="3">GZMU011</strain>
    </source>
</reference>
<dbReference type="InterPro" id="IPR039629">
    <property type="entry name" value="R3HDM4"/>
</dbReference>
<evidence type="ECO:0000313" key="4">
    <source>
        <dbReference type="Proteomes" id="UP001552299"/>
    </source>
</evidence>
<protein>
    <recommendedName>
        <fullName evidence="2">R3H domain-containing protein</fullName>
    </recommendedName>
</protein>
<proteinExistence type="predicted"/>
<dbReference type="Proteomes" id="UP001552299">
    <property type="component" value="Unassembled WGS sequence"/>
</dbReference>
<dbReference type="Pfam" id="PF13902">
    <property type="entry name" value="R3H-assoc"/>
    <property type="match status" value="1"/>
</dbReference>
<dbReference type="PROSITE" id="PS51061">
    <property type="entry name" value="R3H"/>
    <property type="match status" value="1"/>
</dbReference>
<gene>
    <name evidence="3" type="ORF">M5K25_005962</name>
</gene>
<dbReference type="PANTHER" id="PTHR32019:SF2">
    <property type="entry name" value="R3H DOMAIN-CONTAINING PROTEIN 4"/>
    <property type="match status" value="1"/>
</dbReference>
<evidence type="ECO:0000313" key="3">
    <source>
        <dbReference type="EMBL" id="KAL0922004.1"/>
    </source>
</evidence>
<comment type="caution">
    <text evidence="3">The sequence shown here is derived from an EMBL/GenBank/DDBJ whole genome shotgun (WGS) entry which is preliminary data.</text>
</comment>
<dbReference type="InterPro" id="IPR036867">
    <property type="entry name" value="R3H_dom_sf"/>
</dbReference>
<dbReference type="PANTHER" id="PTHR32019">
    <property type="entry name" value="R3H DOMAIN-CONTAINING PROTEIN 4"/>
    <property type="match status" value="1"/>
</dbReference>
<dbReference type="InterPro" id="IPR001374">
    <property type="entry name" value="R3H_dom"/>
</dbReference>
<organism evidence="3 4">
    <name type="scientific">Dendrobium thyrsiflorum</name>
    <name type="common">Pinecone-like raceme dendrobium</name>
    <name type="synonym">Orchid</name>
    <dbReference type="NCBI Taxonomy" id="117978"/>
    <lineage>
        <taxon>Eukaryota</taxon>
        <taxon>Viridiplantae</taxon>
        <taxon>Streptophyta</taxon>
        <taxon>Embryophyta</taxon>
        <taxon>Tracheophyta</taxon>
        <taxon>Spermatophyta</taxon>
        <taxon>Magnoliopsida</taxon>
        <taxon>Liliopsida</taxon>
        <taxon>Asparagales</taxon>
        <taxon>Orchidaceae</taxon>
        <taxon>Epidendroideae</taxon>
        <taxon>Malaxideae</taxon>
        <taxon>Dendrobiinae</taxon>
        <taxon>Dendrobium</taxon>
    </lineage>
</organism>
<sequence length="294" mass="33551">MKSKPPLTGSTRTRKGRQESIFSPSKNPCRRIGAPPPPPSPFVPLLTMANADILKIEEELMHFSIFDLPAGEGVKSRGQLIERKIEALEKLAGKVSNRRSRRWLNDRLLIELVPRLKVEEIRGLFAPPPWGESTPLSAFCMTNVGEWDVFRNIDMDQEARLIEALEKTPSSRKESVEKDKLVALNAWYRVDCRSREAFRHNLLSELVENYEEQIQAFIKNRGDEDVLKLHVQNPFHRLLLHGVCEYYNLISATVTTKNSNLLKVTKIKKKAGSKQTYPSISLSQFLKISKDGFL</sequence>
<dbReference type="Gene3D" id="3.30.1370.50">
    <property type="entry name" value="R3H-like domain"/>
    <property type="match status" value="1"/>
</dbReference>
<feature type="region of interest" description="Disordered" evidence="1">
    <location>
        <begin position="1"/>
        <end position="39"/>
    </location>
</feature>
<dbReference type="AlphaFoldDB" id="A0ABD0VAB0"/>
<feature type="domain" description="R3H" evidence="2">
    <location>
        <begin position="204"/>
        <end position="268"/>
    </location>
</feature>
<evidence type="ECO:0000256" key="1">
    <source>
        <dbReference type="SAM" id="MobiDB-lite"/>
    </source>
</evidence>
<dbReference type="InterPro" id="IPR025952">
    <property type="entry name" value="R3H-assoc_dom"/>
</dbReference>
<evidence type="ECO:0000259" key="2">
    <source>
        <dbReference type="PROSITE" id="PS51061"/>
    </source>
</evidence>